<evidence type="ECO:0000313" key="1">
    <source>
        <dbReference type="EMBL" id="GES07731.1"/>
    </source>
</evidence>
<dbReference type="Proteomes" id="UP000331127">
    <property type="component" value="Unassembled WGS sequence"/>
</dbReference>
<accession>A0A5M3WKI2</accession>
<evidence type="ECO:0000313" key="2">
    <source>
        <dbReference type="Proteomes" id="UP000331127"/>
    </source>
</evidence>
<gene>
    <name evidence="1" type="ORF">Amac_013260</name>
</gene>
<reference evidence="1 2" key="1">
    <citation type="submission" date="2019-10" db="EMBL/GenBank/DDBJ databases">
        <title>Whole genome shotgun sequence of Acrocarpospora macrocephala NBRC 16266.</title>
        <authorList>
            <person name="Ichikawa N."/>
            <person name="Kimura A."/>
            <person name="Kitahashi Y."/>
            <person name="Komaki H."/>
            <person name="Oguchi A."/>
        </authorList>
    </citation>
    <scope>NUCLEOTIDE SEQUENCE [LARGE SCALE GENOMIC DNA]</scope>
    <source>
        <strain evidence="1 2">NBRC 16266</strain>
    </source>
</reference>
<organism evidence="1 2">
    <name type="scientific">Acrocarpospora macrocephala</name>
    <dbReference type="NCBI Taxonomy" id="150177"/>
    <lineage>
        <taxon>Bacteria</taxon>
        <taxon>Bacillati</taxon>
        <taxon>Actinomycetota</taxon>
        <taxon>Actinomycetes</taxon>
        <taxon>Streptosporangiales</taxon>
        <taxon>Streptosporangiaceae</taxon>
        <taxon>Acrocarpospora</taxon>
    </lineage>
</organism>
<sequence length="220" mass="23057">MVRAWPGRVESMKVLVTESVPAAGTVPGAMLALDGHNVVFCHPAGADVGPAPCIGLAVGGRCPLRPGEVDLVVDIRPAPGPFTMREAGAMCAVRTGTPLLIAGRPPTGSTLAEEAVEVCEQDELLAACAKAVAPTGPVVRRAVIEAVAPIARRLGETADVRLLDVEGTVHIYVSLLNDPDDVVIEDIRRAAWLAFTRATRGRVQAVSHIAVRTKSTSRPR</sequence>
<dbReference type="AlphaFoldDB" id="A0A5M3WKI2"/>
<name>A0A5M3WKI2_9ACTN</name>
<proteinExistence type="predicted"/>
<keyword evidence="2" id="KW-1185">Reference proteome</keyword>
<protein>
    <submittedName>
        <fullName evidence="1">Uncharacterized protein</fullName>
    </submittedName>
</protein>
<dbReference type="EMBL" id="BLAE01000007">
    <property type="protein sequence ID" value="GES07731.1"/>
    <property type="molecule type" value="Genomic_DNA"/>
</dbReference>
<comment type="caution">
    <text evidence="1">The sequence shown here is derived from an EMBL/GenBank/DDBJ whole genome shotgun (WGS) entry which is preliminary data.</text>
</comment>